<keyword evidence="2" id="KW-1185">Reference proteome</keyword>
<evidence type="ECO:0000313" key="2">
    <source>
        <dbReference type="Proteomes" id="UP000007519"/>
    </source>
</evidence>
<dbReference type="InterPro" id="IPR018914">
    <property type="entry name" value="DUF2480"/>
</dbReference>
<evidence type="ECO:0000313" key="1">
    <source>
        <dbReference type="EMBL" id="AFC25440.1"/>
    </source>
</evidence>
<dbReference type="RefSeq" id="WP_015693050.1">
    <property type="nucleotide sequence ID" value="NC_016940.1"/>
</dbReference>
<dbReference type="EMBL" id="CP002831">
    <property type="protein sequence ID" value="AFC25440.1"/>
    <property type="molecule type" value="Genomic_DNA"/>
</dbReference>
<dbReference type="HOGENOM" id="CLU_1575646_0_0_10"/>
<accession>H6L9G4</accession>
<dbReference type="KEGG" id="sgn:SGRA_2712"/>
<sequence length="172" mass="19344">MKNQPLVNRVAQSSLINFNLEDYYPQAEILVFDIKDYLFKGLILREKDFRQALKEMDWSQYAGKNLRVCCSADAIVPTWAYQLVVSLAAPYALAVRFGSQEEFLAGHYQAVLGQLDLAAFEGKPVVIKGCSDKPVPVAAYMEITRILQPVAKSIMFGEACSTVPIYKQKKKK</sequence>
<dbReference type="Proteomes" id="UP000007519">
    <property type="component" value="Chromosome"/>
</dbReference>
<name>H6L9G4_SAPGL</name>
<dbReference type="STRING" id="984262.SGRA_2712"/>
<reference evidence="1 2" key="1">
    <citation type="journal article" date="2012" name="Stand. Genomic Sci.">
        <title>Complete genome sequencing and analysis of Saprospira grandis str. Lewin, a predatory marine bacterium.</title>
        <authorList>
            <person name="Saw J.H."/>
            <person name="Yuryev A."/>
            <person name="Kanbe M."/>
            <person name="Hou S."/>
            <person name="Young A.G."/>
            <person name="Aizawa S."/>
            <person name="Alam M."/>
        </authorList>
    </citation>
    <scope>NUCLEOTIDE SEQUENCE [LARGE SCALE GENOMIC DNA]</scope>
    <source>
        <strain evidence="1 2">Lewin</strain>
    </source>
</reference>
<dbReference type="Pfam" id="PF10652">
    <property type="entry name" value="DUF2480"/>
    <property type="match status" value="1"/>
</dbReference>
<gene>
    <name evidence="1" type="ordered locus">SGRA_2712</name>
</gene>
<dbReference type="eggNOG" id="ENOG502ZBK6">
    <property type="taxonomic scope" value="Bacteria"/>
</dbReference>
<organism evidence="1 2">
    <name type="scientific">Saprospira grandis (strain Lewin)</name>
    <dbReference type="NCBI Taxonomy" id="984262"/>
    <lineage>
        <taxon>Bacteria</taxon>
        <taxon>Pseudomonadati</taxon>
        <taxon>Bacteroidota</taxon>
        <taxon>Saprospiria</taxon>
        <taxon>Saprospirales</taxon>
        <taxon>Saprospiraceae</taxon>
        <taxon>Saprospira</taxon>
    </lineage>
</organism>
<dbReference type="AlphaFoldDB" id="H6L9G4"/>
<protein>
    <recommendedName>
        <fullName evidence="3">DUF2480 family protein</fullName>
    </recommendedName>
</protein>
<proteinExistence type="predicted"/>
<evidence type="ECO:0008006" key="3">
    <source>
        <dbReference type="Google" id="ProtNLM"/>
    </source>
</evidence>
<dbReference type="OrthoDB" id="9803040at2"/>